<comment type="cofactor">
    <cofactor evidence="13">
        <name>Mg(2+)</name>
        <dbReference type="ChEBI" id="CHEBI:18420"/>
    </cofactor>
</comment>
<feature type="binding site" evidence="13">
    <location>
        <position position="129"/>
    </location>
    <ligand>
        <name>Mg(2+)</name>
        <dbReference type="ChEBI" id="CHEBI:18420"/>
    </ligand>
</feature>
<evidence type="ECO:0000313" key="16">
    <source>
        <dbReference type="EMBL" id="WGL95375.1"/>
    </source>
</evidence>
<feature type="binding site" evidence="12">
    <location>
        <position position="128"/>
    </location>
    <ligand>
        <name>CoA</name>
        <dbReference type="ChEBI" id="CHEBI:57287"/>
    </ligand>
</feature>
<dbReference type="RefSeq" id="WP_280625451.1">
    <property type="nucleotide sequence ID" value="NZ_CP123498.1"/>
</dbReference>
<feature type="binding site" evidence="13">
    <location>
        <position position="128"/>
    </location>
    <ligand>
        <name>Mg(2+)</name>
        <dbReference type="ChEBI" id="CHEBI:18420"/>
    </ligand>
</feature>
<sequence>MFTSITTGSALPFIRYFEVGMAIHLPCLRYCLINFDIRCYQDELFAYFAIPFPQSLSSAVVKRRAEYVAVRYAAKILLQNEGCNNPPGIGQDRAPVWPSGWCGSLSHTDGYAIALVTSQEAGLIPGVDIETFSSITIRETANLFSSLDEQALLVDSGIDYEIALLITFSAKESLFKALYPEVRYLFGFEAARVCKIEILHQRITLELTQSLTEYRTKGSQITGYYVLRHNQVITFFA</sequence>
<evidence type="ECO:0000256" key="3">
    <source>
        <dbReference type="ARBA" id="ARBA00008342"/>
    </source>
</evidence>
<evidence type="ECO:0000256" key="7">
    <source>
        <dbReference type="ARBA" id="ARBA00023191"/>
    </source>
</evidence>
<reference evidence="17" key="1">
    <citation type="submission" date="2023-04" db="EMBL/GenBank/DDBJ databases">
        <title>Genome dynamics across the evolutionary transition to endosymbiosis.</title>
        <authorList>
            <person name="Siozios S."/>
            <person name="Nadal-Jimenez P."/>
            <person name="Azagi T."/>
            <person name="Sprong H."/>
            <person name="Frost C.L."/>
            <person name="Parratt S.R."/>
            <person name="Taylor G."/>
            <person name="Brettell L."/>
            <person name="Lew K.C."/>
            <person name="Croft L."/>
            <person name="King K.C."/>
            <person name="Brockhurst M.A."/>
            <person name="Hypsa V."/>
            <person name="Novakova E."/>
            <person name="Darby A.C."/>
            <person name="Hurst G.D.D."/>
        </authorList>
    </citation>
    <scope>NUCLEOTIDE SEQUENCE</scope>
    <source>
        <strain evidence="16">AIh</strain>
        <strain evidence="17">APv</strain>
    </source>
</reference>
<evidence type="ECO:0000256" key="8">
    <source>
        <dbReference type="ARBA" id="ARBA00029894"/>
    </source>
</evidence>
<evidence type="ECO:0000256" key="4">
    <source>
        <dbReference type="ARBA" id="ARBA00011503"/>
    </source>
</evidence>
<feature type="domain" description="4'-phosphopantetheinyl transferase N-terminal" evidence="15">
    <location>
        <begin position="54"/>
        <end position="116"/>
    </location>
</feature>
<gene>
    <name evidence="16" type="ORF">QE207_17340</name>
    <name evidence="17" type="ORF">QE210_02920</name>
</gene>
<keyword evidence="13" id="KW-0479">Metal-binding</keyword>
<dbReference type="InterPro" id="IPR041354">
    <property type="entry name" value="4PPT_N"/>
</dbReference>
<feature type="binding site" evidence="12">
    <location>
        <position position="63"/>
    </location>
    <ligand>
        <name>CoA</name>
        <dbReference type="ChEBI" id="CHEBI:57287"/>
    </ligand>
</feature>
<dbReference type="InterPro" id="IPR003542">
    <property type="entry name" value="Enbac_synth_compD-like"/>
</dbReference>
<dbReference type="EMBL" id="CP123498">
    <property type="protein sequence ID" value="WGL95375.1"/>
    <property type="molecule type" value="Genomic_DNA"/>
</dbReference>
<comment type="catalytic activity">
    <reaction evidence="11">
        <text>apo-[peptidyl-carrier protein] + CoA = holo-[peptidyl-carrier protein] + adenosine 3',5'-bisphosphate + H(+)</text>
        <dbReference type="Rhea" id="RHEA:46228"/>
        <dbReference type="Rhea" id="RHEA-COMP:11479"/>
        <dbReference type="Rhea" id="RHEA-COMP:11480"/>
        <dbReference type="ChEBI" id="CHEBI:15378"/>
        <dbReference type="ChEBI" id="CHEBI:29999"/>
        <dbReference type="ChEBI" id="CHEBI:57287"/>
        <dbReference type="ChEBI" id="CHEBI:58343"/>
        <dbReference type="ChEBI" id="CHEBI:64479"/>
    </reaction>
</comment>
<comment type="pathway">
    <text evidence="2">Siderophore biosynthesis; enterobactin biosynthesis.</text>
</comment>
<dbReference type="PRINTS" id="PR01399">
    <property type="entry name" value="ENTSNTHTASED"/>
</dbReference>
<feature type="binding site" evidence="12">
    <location>
        <position position="176"/>
    </location>
    <ligand>
        <name>CoA</name>
        <dbReference type="ChEBI" id="CHEBI:57287"/>
    </ligand>
</feature>
<evidence type="ECO:0000256" key="9">
    <source>
        <dbReference type="ARBA" id="ARBA00031996"/>
    </source>
</evidence>
<evidence type="ECO:0000256" key="11">
    <source>
        <dbReference type="ARBA" id="ARBA00049191"/>
    </source>
</evidence>
<dbReference type="GO" id="GO:0005886">
    <property type="term" value="C:plasma membrane"/>
    <property type="evidence" value="ECO:0007669"/>
    <property type="project" value="TreeGrafter"/>
</dbReference>
<dbReference type="InterPro" id="IPR037143">
    <property type="entry name" value="4-PPantetheinyl_Trfase_dom_sf"/>
</dbReference>
<comment type="similarity">
    <text evidence="3">Belongs to the P-Pant transferase superfamily. EntD family.</text>
</comment>
<keyword evidence="7" id="KW-0259">Enterobactin biosynthesis</keyword>
<name>A0AA95GSF9_9GAMM</name>
<feature type="domain" description="4'-phosphopantetheinyl transferase" evidence="14">
    <location>
        <begin position="126"/>
        <end position="220"/>
    </location>
</feature>
<dbReference type="GO" id="GO:0008897">
    <property type="term" value="F:holo-[acyl-carrier-protein] synthase activity"/>
    <property type="evidence" value="ECO:0007669"/>
    <property type="project" value="InterPro"/>
</dbReference>
<evidence type="ECO:0000259" key="14">
    <source>
        <dbReference type="Pfam" id="PF01648"/>
    </source>
</evidence>
<dbReference type="SUPFAM" id="SSF56214">
    <property type="entry name" value="4'-phosphopantetheinyl transferase"/>
    <property type="match status" value="1"/>
</dbReference>
<evidence type="ECO:0000259" key="15">
    <source>
        <dbReference type="Pfam" id="PF17837"/>
    </source>
</evidence>
<feature type="binding site" evidence="12">
    <location>
        <begin position="106"/>
        <end position="107"/>
    </location>
    <ligand>
        <name>CoA</name>
        <dbReference type="ChEBI" id="CHEBI:57287"/>
    </ligand>
</feature>
<organism evidence="17 18">
    <name type="scientific">Arsenophonus nasoniae</name>
    <name type="common">son-killer infecting Nasonia vitripennis</name>
    <dbReference type="NCBI Taxonomy" id="638"/>
    <lineage>
        <taxon>Bacteria</taxon>
        <taxon>Pseudomonadati</taxon>
        <taxon>Pseudomonadota</taxon>
        <taxon>Gammaproteobacteria</taxon>
        <taxon>Enterobacterales</taxon>
        <taxon>Morganellaceae</taxon>
        <taxon>Arsenophonus</taxon>
    </lineage>
</organism>
<dbReference type="InterPro" id="IPR008278">
    <property type="entry name" value="4-PPantetheinyl_Trfase_dom"/>
</dbReference>
<dbReference type="PANTHER" id="PTHR38096">
    <property type="entry name" value="ENTEROBACTIN SYNTHASE COMPONENT D"/>
    <property type="match status" value="1"/>
</dbReference>
<dbReference type="Pfam" id="PF17837">
    <property type="entry name" value="4PPT_N"/>
    <property type="match status" value="1"/>
</dbReference>
<proteinExistence type="inferred from homology"/>
<keyword evidence="6 17" id="KW-0808">Transferase</keyword>
<evidence type="ECO:0000313" key="18">
    <source>
        <dbReference type="Proteomes" id="UP001177595"/>
    </source>
</evidence>
<dbReference type="AlphaFoldDB" id="A0AA95GSF9"/>
<dbReference type="GO" id="GO:0000287">
    <property type="term" value="F:magnesium ion binding"/>
    <property type="evidence" value="ECO:0007669"/>
    <property type="project" value="InterPro"/>
</dbReference>
<evidence type="ECO:0000256" key="12">
    <source>
        <dbReference type="PIRSR" id="PIRSR603542-1"/>
    </source>
</evidence>
<feature type="binding site" evidence="12">
    <location>
        <position position="172"/>
    </location>
    <ligand>
        <name>CoA</name>
        <dbReference type="ChEBI" id="CHEBI:57287"/>
    </ligand>
</feature>
<dbReference type="GO" id="GO:0009366">
    <property type="term" value="C:enterobactin synthetase complex"/>
    <property type="evidence" value="ECO:0007669"/>
    <property type="project" value="InterPro"/>
</dbReference>
<keyword evidence="13" id="KW-0460">Magnesium</keyword>
<feature type="binding site" evidence="12">
    <location>
        <position position="71"/>
    </location>
    <ligand>
        <name>CoA</name>
        <dbReference type="ChEBI" id="CHEBI:57287"/>
    </ligand>
</feature>
<comment type="subunit">
    <text evidence="4">EntB, EntD, EntE, and EntF form a multienzyme complex called enterobactin synthase.</text>
</comment>
<dbReference type="GO" id="GO:0009239">
    <property type="term" value="P:enterobactin biosynthetic process"/>
    <property type="evidence" value="ECO:0007669"/>
    <property type="project" value="UniProtKB-KW"/>
</dbReference>
<evidence type="ECO:0000313" key="17">
    <source>
        <dbReference type="EMBL" id="WGM02085.1"/>
    </source>
</evidence>
<protein>
    <recommendedName>
        <fullName evidence="5">Enterobactin synthase component D</fullName>
    </recommendedName>
    <alternativeName>
        <fullName evidence="8">4'-phosphopantetheinyl transferase EntD</fullName>
    </alternativeName>
    <alternativeName>
        <fullName evidence="9">Enterochelin synthase D</fullName>
    </alternativeName>
</protein>
<evidence type="ECO:0000256" key="6">
    <source>
        <dbReference type="ARBA" id="ARBA00022679"/>
    </source>
</evidence>
<evidence type="ECO:0000256" key="10">
    <source>
        <dbReference type="ARBA" id="ARBA00049176"/>
    </source>
</evidence>
<dbReference type="Proteomes" id="UP001177595">
    <property type="component" value="Chromosome"/>
</dbReference>
<comment type="function">
    <text evidence="1">Involved in the biosynthesis of the siderophore enterobactin (enterochelin), which is a macrocyclic trimeric lactone of N-(2,3-dihydroxybenzoyl)-serine. The serine trilactone serves as a scaffolding for the three catechol functionalities that provide hexadentate coordination for the tightly ligated iron(2+) atoms. Plays an essential role in the assembly of the enterobactin by catalyzing the transfer of the 4'-phosphopantetheine (Ppant) moiety from coenzyme A to the apo-domains of both EntB (ArCP domain) and EntF (PCP domain) to yield their holo-forms which make them competent for the activation of 2,3-dihydroxybenzoate (DHB) and L-serine, respectively.</text>
</comment>
<dbReference type="Pfam" id="PF01648">
    <property type="entry name" value="ACPS"/>
    <property type="match status" value="1"/>
</dbReference>
<accession>A0AA95GSF9</accession>
<dbReference type="EMBL" id="CP123504">
    <property type="protein sequence ID" value="WGM02085.1"/>
    <property type="molecule type" value="Genomic_DNA"/>
</dbReference>
<dbReference type="PANTHER" id="PTHR38096:SF1">
    <property type="entry name" value="ENTEROBACTIN SYNTHASE COMPONENT D"/>
    <property type="match status" value="1"/>
</dbReference>
<evidence type="ECO:0000256" key="5">
    <source>
        <dbReference type="ARBA" id="ARBA00019087"/>
    </source>
</evidence>
<dbReference type="Proteomes" id="UP001177597">
    <property type="component" value="Chromosome"/>
</dbReference>
<evidence type="ECO:0000256" key="1">
    <source>
        <dbReference type="ARBA" id="ARBA00003937"/>
    </source>
</evidence>
<evidence type="ECO:0000256" key="2">
    <source>
        <dbReference type="ARBA" id="ARBA00004993"/>
    </source>
</evidence>
<evidence type="ECO:0000256" key="13">
    <source>
        <dbReference type="PIRSR" id="PIRSR603542-2"/>
    </source>
</evidence>
<feature type="binding site" evidence="13">
    <location>
        <position position="130"/>
    </location>
    <ligand>
        <name>Mg(2+)</name>
        <dbReference type="ChEBI" id="CHEBI:18420"/>
    </ligand>
</feature>
<comment type="catalytic activity">
    <reaction evidence="10">
        <text>apo-[aryl-carrier protein] + CoA = holo-[aryl-carrier protein] + adenosine 3',5'-bisphosphate + H(+)</text>
        <dbReference type="Rhea" id="RHEA:48404"/>
        <dbReference type="Rhea" id="RHEA-COMP:15903"/>
        <dbReference type="Rhea" id="RHEA-COMP:17557"/>
        <dbReference type="ChEBI" id="CHEBI:15378"/>
        <dbReference type="ChEBI" id="CHEBI:29999"/>
        <dbReference type="ChEBI" id="CHEBI:57287"/>
        <dbReference type="ChEBI" id="CHEBI:58343"/>
        <dbReference type="ChEBI" id="CHEBI:64479"/>
    </reaction>
</comment>